<keyword evidence="5" id="KW-0720">Serine protease</keyword>
<dbReference type="STRING" id="568069.A0A1J1IHU5"/>
<feature type="domain" description="SEA" evidence="15">
    <location>
        <begin position="255"/>
        <end position="365"/>
    </location>
</feature>
<dbReference type="PROSITE" id="PS50068">
    <property type="entry name" value="LDLRA_2"/>
    <property type="match status" value="1"/>
</dbReference>
<evidence type="ECO:0000313" key="19">
    <source>
        <dbReference type="Proteomes" id="UP000183832"/>
    </source>
</evidence>
<sequence length="1698" mass="188051">MDAEHKDYAYKNEISLSIGDDSVDSTTSTPSTITPPAHPTPSPRQNINEDTKPLTKKSVEMSKPEGIDNKAFEATEKSSGKPLSSFGNGHSNGLNDSATNSANKNGQINEKKLAEAVNLELININSNNNNAKKPTATNGKHNNNNDLPVKKDGGDVEMGTNKNDSYDEYFVPVNEHRKYMSLSKPRKLHGVDRNGLSIESPEYGIVNYNEWIDNVSRGEKLYVTKDKRANPNKNRLCWILCIGLVAIVILLGILAALPNTLEGQITLSNAEYSNEYNDPNSPIYKKLIKDLEYELKNALSENGNEEFFIKIIGLKSGSVVVDYRVSWKNPNSELSAEDMSMRIQNFLQRNNQLFMSRYLVNKNTIRTARVPDRCAAEDRNECDEGCIFDAELVDFMCTCPKGFKFDDDFKECVNDYDSIYVSPPTNSEEPSEELKAEPEPSGEPKSHDHDHDHDHHHYHHHSGTDSAPEPSGEPKSEPEPTTNSNYDSTSVHQDHVHHHIHVFGSQDSEPTSEPKSEPEPTSEPKSEPEPTSEPKADDEHHHVHVLTDSKSEPEATSEPKSEPEPSSEPKSEPEPTSEPKADDDLHDHIHVHVSNDSKSEPEATSEPKSEPEPTSEPKSKPEATSEPKAEPEPTGEPKSDDDYHHVHVHVSTELKSEQEATSEPKSEPEATSEPKSEPEPTGEPKSDDDHHHVHVHVSTELKSEQEATSEPKSEPEATSEPKSEPEPTSEPKSEPEPTSEPKSDDDRHHIHVHVSTDSKSEPEATSEPKSEPEPSSEPVSEPEPTAEPKADDHHDHIHVHVSTDSKSEPEATSEPKSELEPSSEPDSDSKATITNTTNENSSVFIYNGDKKSKLLEEEQERVDESSARSKPVIEEVEDTPRPTENYFSVSRSKDLKNDVNVFDMNSTVQSSSQNNGTVYSTSTPIQLWTTENTTQAEPETHDMSPFLPIVENVNQKMNEKIYSVTENVSEVETPHNQSPFLPEIENNETLHHILNGAHGMIMSEESTEDANKTFSITVSYSNESHTDSPIIKVVPLTTTVIPVESTTAASSSSTQLPILLDVTATESSSTTTTEKTDEEVEKEEEENQNLFGEEVEVENENDEKETTSEIPIAVMNETTTSESQLTTNLSESSDSLSPIAVESSTTPVPSTTTEMLQTTSSLDSSSSTTTNSLIKSVAEFILGPNEKFQTISEPLTTTTAASEATSSTMKEDSTVETSTSLNNDDGIIDDIISRITLNDFKQFEDNNLKVLPLTTTTEANLLTSENEITEKTETTGHFLEQTTFPSTSSDSTETSATRNAKILPDNYFKNTTEEKKTQQSLADNIEDKIKLFKEGFLQKLDNGFDKLLCSDGKFKCELGNECISLFKVCDGKAQCSDHSDEWNCFNVINNTNILQVKKEDKYFKVCATSWTGDLSNKVCNKLGYSGADGWKNNRDAATNDDKYLIAKSGGLEDLEFVESCNDGLVEIECTNYECGANSTSNADSGEFASIALVVNRDSSLRCTASIISPLWAMTSADCVSKPDQEWILIAGSTELNMSKISKNSVISLIGNIVTYPESDFALLELKQVLTFTNQIYSACLNEKRVDMSKECLTTGWLITESNNAYEKYEKIVSVEHNCTAPSDDICVSHQNRLSSECFNDKGAALYCYSSYHRRWLLNGIQNKQSDCQDTTKPSIFANLSSKIMKWIQNTVGNSRMFA</sequence>
<organism evidence="18 19">
    <name type="scientific">Clunio marinus</name>
    <dbReference type="NCBI Taxonomy" id="568069"/>
    <lineage>
        <taxon>Eukaryota</taxon>
        <taxon>Metazoa</taxon>
        <taxon>Ecdysozoa</taxon>
        <taxon>Arthropoda</taxon>
        <taxon>Hexapoda</taxon>
        <taxon>Insecta</taxon>
        <taxon>Pterygota</taxon>
        <taxon>Neoptera</taxon>
        <taxon>Endopterygota</taxon>
        <taxon>Diptera</taxon>
        <taxon>Nematocera</taxon>
        <taxon>Chironomoidea</taxon>
        <taxon>Chironomidae</taxon>
        <taxon>Clunio</taxon>
    </lineage>
</organism>
<dbReference type="InterPro" id="IPR036772">
    <property type="entry name" value="SRCR-like_dom_sf"/>
</dbReference>
<dbReference type="GO" id="GO:0004252">
    <property type="term" value="F:serine-type endopeptidase activity"/>
    <property type="evidence" value="ECO:0007669"/>
    <property type="project" value="InterPro"/>
</dbReference>
<evidence type="ECO:0000256" key="1">
    <source>
        <dbReference type="ARBA" id="ARBA00004606"/>
    </source>
</evidence>
<feature type="compositionally biased region" description="Low complexity" evidence="13">
    <location>
        <begin position="1141"/>
        <end position="1169"/>
    </location>
</feature>
<dbReference type="InterPro" id="IPR002172">
    <property type="entry name" value="LDrepeatLR_classA_rpt"/>
</dbReference>
<dbReference type="OrthoDB" id="9990982at2759"/>
<keyword evidence="3 14" id="KW-0812">Transmembrane</keyword>
<evidence type="ECO:0000256" key="3">
    <source>
        <dbReference type="ARBA" id="ARBA00022692"/>
    </source>
</evidence>
<proteinExistence type="inferred from homology"/>
<feature type="compositionally biased region" description="Polar residues" evidence="13">
    <location>
        <begin position="81"/>
        <end position="104"/>
    </location>
</feature>
<dbReference type="GO" id="GO:0006508">
    <property type="term" value="P:proteolysis"/>
    <property type="evidence" value="ECO:0007669"/>
    <property type="project" value="UniProtKB-KW"/>
</dbReference>
<dbReference type="SUPFAM" id="SSF50494">
    <property type="entry name" value="Trypsin-like serine proteases"/>
    <property type="match status" value="1"/>
</dbReference>
<accession>A0A1J1IHU5</accession>
<evidence type="ECO:0000256" key="8">
    <source>
        <dbReference type="ARBA" id="ARBA00023136"/>
    </source>
</evidence>
<feature type="compositionally biased region" description="Basic and acidic residues" evidence="13">
    <location>
        <begin position="801"/>
        <end position="819"/>
    </location>
</feature>
<evidence type="ECO:0000259" key="15">
    <source>
        <dbReference type="PROSITE" id="PS50024"/>
    </source>
</evidence>
<evidence type="ECO:0000256" key="5">
    <source>
        <dbReference type="ARBA" id="ARBA00022825"/>
    </source>
</evidence>
<feature type="compositionally biased region" description="Basic and acidic residues" evidence="13">
    <location>
        <begin position="512"/>
        <end position="772"/>
    </location>
</feature>
<keyword evidence="19" id="KW-1185">Reference proteome</keyword>
<feature type="compositionally biased region" description="Polar residues" evidence="13">
    <location>
        <begin position="831"/>
        <end position="844"/>
    </location>
</feature>
<dbReference type="CDD" id="cd00112">
    <property type="entry name" value="LDLa"/>
    <property type="match status" value="1"/>
</dbReference>
<reference evidence="18 19" key="1">
    <citation type="submission" date="2015-04" db="EMBL/GenBank/DDBJ databases">
        <authorList>
            <person name="Syromyatnikov M.Y."/>
            <person name="Popov V.N."/>
        </authorList>
    </citation>
    <scope>NUCLEOTIDE SEQUENCE [LARGE SCALE GENOMIC DNA]</scope>
</reference>
<dbReference type="InterPro" id="IPR009003">
    <property type="entry name" value="Peptidase_S1_PA"/>
</dbReference>
<feature type="compositionally biased region" description="Basic and acidic residues" evidence="13">
    <location>
        <begin position="848"/>
        <end position="881"/>
    </location>
</feature>
<keyword evidence="9 11" id="KW-1015">Disulfide bond</keyword>
<dbReference type="PANTHER" id="PTHR34403">
    <property type="entry name" value="TOL-PAL SYSTEM PROTEIN TOLA"/>
    <property type="match status" value="1"/>
</dbReference>
<evidence type="ECO:0000256" key="4">
    <source>
        <dbReference type="ARBA" id="ARBA00022801"/>
    </source>
</evidence>
<keyword evidence="2" id="KW-0645">Protease</keyword>
<evidence type="ECO:0000256" key="6">
    <source>
        <dbReference type="ARBA" id="ARBA00022968"/>
    </source>
</evidence>
<feature type="region of interest" description="Disordered" evidence="13">
    <location>
        <begin position="1"/>
        <end position="104"/>
    </location>
</feature>
<feature type="compositionally biased region" description="Low complexity" evidence="13">
    <location>
        <begin position="127"/>
        <end position="138"/>
    </location>
</feature>
<feature type="region of interest" description="Disordered" evidence="13">
    <location>
        <begin position="1062"/>
        <end position="1169"/>
    </location>
</feature>
<feature type="compositionally biased region" description="Acidic residues" evidence="13">
    <location>
        <begin position="1076"/>
        <end position="1103"/>
    </location>
</feature>
<keyword evidence="4" id="KW-0378">Hydrolase</keyword>
<gene>
    <name evidence="18" type="primary">similar to Enteropeptidase</name>
    <name evidence="18" type="ORF">CLUMA_CG013129</name>
</gene>
<dbReference type="SUPFAM" id="SSF56487">
    <property type="entry name" value="SRCR-like"/>
    <property type="match status" value="1"/>
</dbReference>
<evidence type="ECO:0000256" key="10">
    <source>
        <dbReference type="ARBA" id="ARBA00024195"/>
    </source>
</evidence>
<dbReference type="PROSITE" id="PS01209">
    <property type="entry name" value="LDLRA_1"/>
    <property type="match status" value="1"/>
</dbReference>
<dbReference type="InterPro" id="IPR023415">
    <property type="entry name" value="LDLR_class-A_CS"/>
</dbReference>
<dbReference type="InterPro" id="IPR001254">
    <property type="entry name" value="Trypsin_dom"/>
</dbReference>
<dbReference type="SUPFAM" id="SSF82671">
    <property type="entry name" value="SEA domain"/>
    <property type="match status" value="1"/>
</dbReference>
<feature type="compositionally biased region" description="Polar residues" evidence="13">
    <location>
        <begin position="1116"/>
        <end position="1136"/>
    </location>
</feature>
<feature type="region of interest" description="Disordered" evidence="13">
    <location>
        <begin position="421"/>
        <end position="885"/>
    </location>
</feature>
<feature type="compositionally biased region" description="Basic and acidic residues" evidence="13">
    <location>
        <begin position="786"/>
        <end position="795"/>
    </location>
</feature>
<name>A0A1J1IHU5_9DIPT</name>
<dbReference type="InterPro" id="IPR050972">
    <property type="entry name" value="SDr-like"/>
</dbReference>
<feature type="domain" description="SRCR" evidence="17">
    <location>
        <begin position="1366"/>
        <end position="1503"/>
    </location>
</feature>
<feature type="compositionally biased region" description="Low complexity" evidence="13">
    <location>
        <begin position="25"/>
        <end position="35"/>
    </location>
</feature>
<evidence type="ECO:0000259" key="16">
    <source>
        <dbReference type="PROSITE" id="PS50240"/>
    </source>
</evidence>
<evidence type="ECO:0000256" key="2">
    <source>
        <dbReference type="ARBA" id="ARBA00022670"/>
    </source>
</evidence>
<keyword evidence="7 14" id="KW-1133">Transmembrane helix</keyword>
<dbReference type="SMART" id="SM00192">
    <property type="entry name" value="LDLa"/>
    <property type="match status" value="1"/>
</dbReference>
<dbReference type="InterPro" id="IPR000082">
    <property type="entry name" value="SEA_dom"/>
</dbReference>
<dbReference type="SUPFAM" id="SSF57424">
    <property type="entry name" value="LDL receptor-like module"/>
    <property type="match status" value="1"/>
</dbReference>
<evidence type="ECO:0000256" key="14">
    <source>
        <dbReference type="SAM" id="Phobius"/>
    </source>
</evidence>
<comment type="similarity">
    <text evidence="10">Belongs to the peptidase S1 family. CLIP subfamily.</text>
</comment>
<keyword evidence="8 14" id="KW-0472">Membrane</keyword>
<evidence type="ECO:0000256" key="9">
    <source>
        <dbReference type="ARBA" id="ARBA00023157"/>
    </source>
</evidence>
<feature type="compositionally biased region" description="Low complexity" evidence="13">
    <location>
        <begin position="1196"/>
        <end position="1208"/>
    </location>
</feature>
<dbReference type="Gene3D" id="3.30.70.960">
    <property type="entry name" value="SEA domain"/>
    <property type="match status" value="1"/>
</dbReference>
<protein>
    <submittedName>
        <fullName evidence="18">CLUMA_CG013129, isoform A</fullName>
    </submittedName>
</protein>
<evidence type="ECO:0000313" key="18">
    <source>
        <dbReference type="EMBL" id="CRK99821.1"/>
    </source>
</evidence>
<dbReference type="Pfam" id="PF00057">
    <property type="entry name" value="Ldl_recept_a"/>
    <property type="match status" value="1"/>
</dbReference>
<feature type="compositionally biased region" description="Low complexity" evidence="13">
    <location>
        <begin position="1062"/>
        <end position="1073"/>
    </location>
</feature>
<dbReference type="Proteomes" id="UP000183832">
    <property type="component" value="Unassembled WGS sequence"/>
</dbReference>
<feature type="region of interest" description="Disordered" evidence="13">
    <location>
        <begin position="127"/>
        <end position="155"/>
    </location>
</feature>
<dbReference type="GO" id="GO:0016020">
    <property type="term" value="C:membrane"/>
    <property type="evidence" value="ECO:0007669"/>
    <property type="project" value="UniProtKB-SubCell"/>
</dbReference>
<dbReference type="Pfam" id="PF01390">
    <property type="entry name" value="SEA"/>
    <property type="match status" value="1"/>
</dbReference>
<dbReference type="PROSITE" id="PS50287">
    <property type="entry name" value="SRCR_2"/>
    <property type="match status" value="1"/>
</dbReference>
<comment type="subcellular location">
    <subcellularLocation>
        <location evidence="1">Membrane</location>
        <topology evidence="1">Single-pass type II membrane protein</topology>
    </subcellularLocation>
</comment>
<evidence type="ECO:0000256" key="11">
    <source>
        <dbReference type="PROSITE-ProRule" id="PRU00124"/>
    </source>
</evidence>
<evidence type="ECO:0000256" key="13">
    <source>
        <dbReference type="SAM" id="MobiDB-lite"/>
    </source>
</evidence>
<feature type="disulfide bond" evidence="11">
    <location>
        <begin position="1369"/>
        <end position="1384"/>
    </location>
</feature>
<dbReference type="PANTHER" id="PTHR34403:SF14">
    <property type="entry name" value="OS05G0225800 PROTEIN"/>
    <property type="match status" value="1"/>
</dbReference>
<feature type="compositionally biased region" description="Basic and acidic residues" evidence="13">
    <location>
        <begin position="1"/>
        <end position="10"/>
    </location>
</feature>
<dbReference type="InterPro" id="IPR001190">
    <property type="entry name" value="SRCR"/>
</dbReference>
<feature type="compositionally biased region" description="Polar residues" evidence="13">
    <location>
        <begin position="481"/>
        <end position="490"/>
    </location>
</feature>
<evidence type="ECO:0000256" key="7">
    <source>
        <dbReference type="ARBA" id="ARBA00022989"/>
    </source>
</evidence>
<evidence type="ECO:0000259" key="17">
    <source>
        <dbReference type="PROSITE" id="PS50287"/>
    </source>
</evidence>
<dbReference type="EMBL" id="CVRI01000053">
    <property type="protein sequence ID" value="CRK99821.1"/>
    <property type="molecule type" value="Genomic_DNA"/>
</dbReference>
<dbReference type="Gene3D" id="2.40.10.10">
    <property type="entry name" value="Trypsin-like serine proteases"/>
    <property type="match status" value="1"/>
</dbReference>
<feature type="compositionally biased region" description="Basic and acidic residues" evidence="13">
    <location>
        <begin position="432"/>
        <end position="455"/>
    </location>
</feature>
<feature type="domain" description="Peptidase S1" evidence="16">
    <location>
        <begin position="1473"/>
        <end position="1692"/>
    </location>
</feature>
<dbReference type="InterPro" id="IPR043504">
    <property type="entry name" value="Peptidase_S1_PA_chymotrypsin"/>
</dbReference>
<dbReference type="SMART" id="SM00020">
    <property type="entry name" value="Tryp_SPc"/>
    <property type="match status" value="1"/>
</dbReference>
<keyword evidence="6" id="KW-0735">Signal-anchor</keyword>
<dbReference type="Gene3D" id="4.10.400.10">
    <property type="entry name" value="Low-density Lipoprotein Receptor"/>
    <property type="match status" value="1"/>
</dbReference>
<dbReference type="InterPro" id="IPR036364">
    <property type="entry name" value="SEA_dom_sf"/>
</dbReference>
<comment type="caution">
    <text evidence="12">Lacks conserved residue(s) required for the propagation of feature annotation.</text>
</comment>
<evidence type="ECO:0000256" key="12">
    <source>
        <dbReference type="PROSITE-ProRule" id="PRU00196"/>
    </source>
</evidence>
<feature type="region of interest" description="Disordered" evidence="13">
    <location>
        <begin position="1196"/>
        <end position="1218"/>
    </location>
</feature>
<feature type="transmembrane region" description="Helical" evidence="14">
    <location>
        <begin position="236"/>
        <end position="257"/>
    </location>
</feature>
<dbReference type="PROSITE" id="PS50240">
    <property type="entry name" value="TRYPSIN_DOM"/>
    <property type="match status" value="1"/>
</dbReference>
<dbReference type="InterPro" id="IPR036055">
    <property type="entry name" value="LDL_receptor-like_sf"/>
</dbReference>
<dbReference type="PROSITE" id="PS50024">
    <property type="entry name" value="SEA"/>
    <property type="match status" value="1"/>
</dbReference>
<feature type="compositionally biased region" description="Basic and acidic residues" evidence="13">
    <location>
        <begin position="47"/>
        <end position="79"/>
    </location>
</feature>
<dbReference type="Pfam" id="PF00089">
    <property type="entry name" value="Trypsin"/>
    <property type="match status" value="1"/>
</dbReference>